<accession>A0A1R3FZ17</accession>
<protein>
    <submittedName>
        <fullName evidence="1">Uncharacterized protein</fullName>
    </submittedName>
</protein>
<keyword evidence="2" id="KW-1185">Reference proteome</keyword>
<evidence type="ECO:0000313" key="1">
    <source>
        <dbReference type="EMBL" id="OMO51072.1"/>
    </source>
</evidence>
<proteinExistence type="predicted"/>
<reference evidence="1 2" key="1">
    <citation type="submission" date="2013-09" db="EMBL/GenBank/DDBJ databases">
        <title>Corchorus capsularis genome sequencing.</title>
        <authorList>
            <person name="Alam M."/>
            <person name="Haque M.S."/>
            <person name="Islam M.S."/>
            <person name="Emdad E.M."/>
            <person name="Islam M.M."/>
            <person name="Ahmed B."/>
            <person name="Halim A."/>
            <person name="Hossen Q.M.M."/>
            <person name="Hossain M.Z."/>
            <person name="Ahmed R."/>
            <person name="Khan M.M."/>
            <person name="Islam R."/>
            <person name="Rashid M.M."/>
            <person name="Khan S.A."/>
            <person name="Rahman M.S."/>
            <person name="Alam M."/>
        </authorList>
    </citation>
    <scope>NUCLEOTIDE SEQUENCE [LARGE SCALE GENOMIC DNA]</scope>
    <source>
        <strain evidence="2">cv. CVL-1</strain>
        <tissue evidence="1">Whole seedling</tissue>
    </source>
</reference>
<dbReference type="Gramene" id="OMO51072">
    <property type="protein sequence ID" value="OMO51072"/>
    <property type="gene ID" value="CCACVL1_30027"/>
</dbReference>
<evidence type="ECO:0000313" key="2">
    <source>
        <dbReference type="Proteomes" id="UP000188268"/>
    </source>
</evidence>
<name>A0A1R3FZ17_COCAP</name>
<gene>
    <name evidence="1" type="ORF">CCACVL1_30027</name>
</gene>
<dbReference type="AlphaFoldDB" id="A0A1R3FZ17"/>
<comment type="caution">
    <text evidence="1">The sequence shown here is derived from an EMBL/GenBank/DDBJ whole genome shotgun (WGS) entry which is preliminary data.</text>
</comment>
<dbReference type="EMBL" id="AWWV01015960">
    <property type="protein sequence ID" value="OMO51072.1"/>
    <property type="molecule type" value="Genomic_DNA"/>
</dbReference>
<organism evidence="1 2">
    <name type="scientific">Corchorus capsularis</name>
    <name type="common">Jute</name>
    <dbReference type="NCBI Taxonomy" id="210143"/>
    <lineage>
        <taxon>Eukaryota</taxon>
        <taxon>Viridiplantae</taxon>
        <taxon>Streptophyta</taxon>
        <taxon>Embryophyta</taxon>
        <taxon>Tracheophyta</taxon>
        <taxon>Spermatophyta</taxon>
        <taxon>Magnoliopsida</taxon>
        <taxon>eudicotyledons</taxon>
        <taxon>Gunneridae</taxon>
        <taxon>Pentapetalae</taxon>
        <taxon>rosids</taxon>
        <taxon>malvids</taxon>
        <taxon>Malvales</taxon>
        <taxon>Malvaceae</taxon>
        <taxon>Grewioideae</taxon>
        <taxon>Apeibeae</taxon>
        <taxon>Corchorus</taxon>
    </lineage>
</organism>
<sequence>MAPCSYCKLNRSKTYRSSTTYY</sequence>
<dbReference type="Proteomes" id="UP000188268">
    <property type="component" value="Unassembled WGS sequence"/>
</dbReference>